<protein>
    <recommendedName>
        <fullName evidence="4">Glycosylphosphatidylinositol anchor attachment 1 protein</fullName>
    </recommendedName>
</protein>
<gene>
    <name evidence="2" type="ORF">KSP40_PGU007717</name>
</gene>
<evidence type="ECO:0000313" key="3">
    <source>
        <dbReference type="Proteomes" id="UP001412067"/>
    </source>
</evidence>
<evidence type="ECO:0000256" key="1">
    <source>
        <dbReference type="SAM" id="Phobius"/>
    </source>
</evidence>
<dbReference type="PIRSF" id="PIRSF036762">
    <property type="entry name" value="GAA1"/>
    <property type="match status" value="1"/>
</dbReference>
<keyword evidence="1" id="KW-0472">Membrane</keyword>
<sequence length="609" mass="67554">MALEEDQKPPVARKSRLIVRLGSFLVSHSFLVSVISCVAGCIALLMLPVLAKNTYVSENALMPGSANPIFSNYHVLEANRLVKDIYDKRLLEDTTGVEIVRLIRKHMEDVGAEVYYHTFNSHDIQFHPLHFFSSNLHSAALQNSSGCNLNCVCPVGIIRAPRGDGKESIVLVTPYNSENIKLNEALSLGLAYSVFSLLSRVEWLAKDIIWLAADSRCGEYASVASWLKDYHNPVFSSDSGKIGLDMCYENNIFHGEDQTTFDGGDYDDFRRAGTMAAAIVLKVVDNERNDGDRLDIYAEASNGQMPNLDLVNIVHYLAVHRHGLHVKVGSFGFLLRSALLRYLGEMLQRVTRLIQSLNPGWKVGINSIDFIEGTATLASSVYSQALGVPTGPHGAFRDFQIDAITMELSPRTSLTNENGISIFLLRGGRLVEGVIRSANNLLEKFHQSFFLYFLTAPDKFVSVGVYMIPFALLLTPLPVTAAALFSRSAAPRAKPSTSESWNWLHSAKLVFIVHAWALGVSLLPYPISKIPRTSPTTSMLAWVTLSLFLLLTLYPFVGNSNPRAGDYRWEIQKSVIISGRINRPEPHVNHQFLNCSDWINAACSNVPYC</sequence>
<comment type="caution">
    <text evidence="2">The sequence shown here is derived from an EMBL/GenBank/DDBJ whole genome shotgun (WGS) entry which is preliminary data.</text>
</comment>
<evidence type="ECO:0008006" key="4">
    <source>
        <dbReference type="Google" id="ProtNLM"/>
    </source>
</evidence>
<feature type="transmembrane region" description="Helical" evidence="1">
    <location>
        <begin position="539"/>
        <end position="557"/>
    </location>
</feature>
<keyword evidence="1" id="KW-0812">Transmembrane</keyword>
<dbReference type="Pfam" id="PF04114">
    <property type="entry name" value="Gaa1"/>
    <property type="match status" value="1"/>
</dbReference>
<feature type="transmembrane region" description="Helical" evidence="1">
    <location>
        <begin position="21"/>
        <end position="47"/>
    </location>
</feature>
<dbReference type="EMBL" id="JBBWWR010000007">
    <property type="protein sequence ID" value="KAK8963867.1"/>
    <property type="molecule type" value="Genomic_DNA"/>
</dbReference>
<dbReference type="PANTHER" id="PTHR13304">
    <property type="entry name" value="GLYCOSYLPHOSPHATIDYLINOSITOL ANCHOR ATTACHMENT 1 PROTEIN"/>
    <property type="match status" value="1"/>
</dbReference>
<dbReference type="InterPro" id="IPR007246">
    <property type="entry name" value="Gaa1"/>
</dbReference>
<feature type="transmembrane region" description="Helical" evidence="1">
    <location>
        <begin position="506"/>
        <end position="527"/>
    </location>
</feature>
<name>A0ABR2MI96_9ASPA</name>
<organism evidence="2 3">
    <name type="scientific">Platanthera guangdongensis</name>
    <dbReference type="NCBI Taxonomy" id="2320717"/>
    <lineage>
        <taxon>Eukaryota</taxon>
        <taxon>Viridiplantae</taxon>
        <taxon>Streptophyta</taxon>
        <taxon>Embryophyta</taxon>
        <taxon>Tracheophyta</taxon>
        <taxon>Spermatophyta</taxon>
        <taxon>Magnoliopsida</taxon>
        <taxon>Liliopsida</taxon>
        <taxon>Asparagales</taxon>
        <taxon>Orchidaceae</taxon>
        <taxon>Orchidoideae</taxon>
        <taxon>Orchideae</taxon>
        <taxon>Orchidinae</taxon>
        <taxon>Platanthera</taxon>
    </lineage>
</organism>
<keyword evidence="3" id="KW-1185">Reference proteome</keyword>
<dbReference type="PANTHER" id="PTHR13304:SF0">
    <property type="entry name" value="GLYCOSYLPHOSPHATIDYLINOSITOL ANCHOR ATTACHMENT 1 PROTEIN"/>
    <property type="match status" value="1"/>
</dbReference>
<feature type="transmembrane region" description="Helical" evidence="1">
    <location>
        <begin position="463"/>
        <end position="485"/>
    </location>
</feature>
<evidence type="ECO:0000313" key="2">
    <source>
        <dbReference type="EMBL" id="KAK8963867.1"/>
    </source>
</evidence>
<reference evidence="2 3" key="1">
    <citation type="journal article" date="2022" name="Nat. Plants">
        <title>Genomes of leafy and leafless Platanthera orchids illuminate the evolution of mycoheterotrophy.</title>
        <authorList>
            <person name="Li M.H."/>
            <person name="Liu K.W."/>
            <person name="Li Z."/>
            <person name="Lu H.C."/>
            <person name="Ye Q.L."/>
            <person name="Zhang D."/>
            <person name="Wang J.Y."/>
            <person name="Li Y.F."/>
            <person name="Zhong Z.M."/>
            <person name="Liu X."/>
            <person name="Yu X."/>
            <person name="Liu D.K."/>
            <person name="Tu X.D."/>
            <person name="Liu B."/>
            <person name="Hao Y."/>
            <person name="Liao X.Y."/>
            <person name="Jiang Y.T."/>
            <person name="Sun W.H."/>
            <person name="Chen J."/>
            <person name="Chen Y.Q."/>
            <person name="Ai Y."/>
            <person name="Zhai J.W."/>
            <person name="Wu S.S."/>
            <person name="Zhou Z."/>
            <person name="Hsiao Y.Y."/>
            <person name="Wu W.L."/>
            <person name="Chen Y.Y."/>
            <person name="Lin Y.F."/>
            <person name="Hsu J.L."/>
            <person name="Li C.Y."/>
            <person name="Wang Z.W."/>
            <person name="Zhao X."/>
            <person name="Zhong W.Y."/>
            <person name="Ma X.K."/>
            <person name="Ma L."/>
            <person name="Huang J."/>
            <person name="Chen G.Z."/>
            <person name="Huang M.Z."/>
            <person name="Huang L."/>
            <person name="Peng D.H."/>
            <person name="Luo Y.B."/>
            <person name="Zou S.Q."/>
            <person name="Chen S.P."/>
            <person name="Lan S."/>
            <person name="Tsai W.C."/>
            <person name="Van de Peer Y."/>
            <person name="Liu Z.J."/>
        </authorList>
    </citation>
    <scope>NUCLEOTIDE SEQUENCE [LARGE SCALE GENOMIC DNA]</scope>
    <source>
        <strain evidence="2">Lor288</strain>
    </source>
</reference>
<accession>A0ABR2MI96</accession>
<keyword evidence="1" id="KW-1133">Transmembrane helix</keyword>
<proteinExistence type="predicted"/>
<dbReference type="Proteomes" id="UP001412067">
    <property type="component" value="Unassembled WGS sequence"/>
</dbReference>